<evidence type="ECO:0000256" key="6">
    <source>
        <dbReference type="ARBA" id="ARBA00022500"/>
    </source>
</evidence>
<feature type="region of interest" description="Disordered" evidence="11">
    <location>
        <begin position="116"/>
        <end position="137"/>
    </location>
</feature>
<keyword evidence="12" id="KW-0966">Cell projection</keyword>
<keyword evidence="9" id="KW-0472">Membrane</keyword>
<keyword evidence="7" id="KW-1005">Bacterial flagellum biogenesis</keyword>
<dbReference type="EMBL" id="JABCSC020000001">
    <property type="protein sequence ID" value="NSL54832.1"/>
    <property type="molecule type" value="Genomic_DNA"/>
</dbReference>
<evidence type="ECO:0000256" key="9">
    <source>
        <dbReference type="ARBA" id="ARBA00023136"/>
    </source>
</evidence>
<keyword evidence="8" id="KW-0653">Protein transport</keyword>
<evidence type="ECO:0000256" key="11">
    <source>
        <dbReference type="SAM" id="MobiDB-lite"/>
    </source>
</evidence>
<comment type="similarity">
    <text evidence="2">Belongs to the FliJ family.</text>
</comment>
<reference evidence="12 13" key="1">
    <citation type="submission" date="2020-06" db="EMBL/GenBank/DDBJ databases">
        <title>Draft genome of Uliginosibacterium sp. IMCC34675.</title>
        <authorList>
            <person name="Song J."/>
        </authorList>
    </citation>
    <scope>NUCLEOTIDE SEQUENCE [LARGE SCALE GENOMIC DNA]</scope>
    <source>
        <strain evidence="12 13">IMCC34675</strain>
    </source>
</reference>
<dbReference type="InterPro" id="IPR012823">
    <property type="entry name" value="Flagell_FliJ"/>
</dbReference>
<organism evidence="12 13">
    <name type="scientific">Uliginosibacterium aquaticum</name>
    <dbReference type="NCBI Taxonomy" id="2731212"/>
    <lineage>
        <taxon>Bacteria</taxon>
        <taxon>Pseudomonadati</taxon>
        <taxon>Pseudomonadota</taxon>
        <taxon>Betaproteobacteria</taxon>
        <taxon>Rhodocyclales</taxon>
        <taxon>Zoogloeaceae</taxon>
        <taxon>Uliginosibacterium</taxon>
    </lineage>
</organism>
<keyword evidence="13" id="KW-1185">Reference proteome</keyword>
<evidence type="ECO:0000256" key="1">
    <source>
        <dbReference type="ARBA" id="ARBA00004413"/>
    </source>
</evidence>
<dbReference type="PANTHER" id="PTHR38786">
    <property type="entry name" value="FLAGELLAR FLIJ PROTEIN"/>
    <property type="match status" value="1"/>
</dbReference>
<accession>A0ABX2IF88</accession>
<keyword evidence="4" id="KW-0813">Transport</keyword>
<dbReference type="PRINTS" id="PR01004">
    <property type="entry name" value="FLGFLIJ"/>
</dbReference>
<dbReference type="InterPro" id="IPR053716">
    <property type="entry name" value="Flag_assembly_chemotaxis_eff"/>
</dbReference>
<name>A0ABX2IF88_9RHOO</name>
<evidence type="ECO:0000313" key="13">
    <source>
        <dbReference type="Proteomes" id="UP000778523"/>
    </source>
</evidence>
<dbReference type="Gene3D" id="1.10.287.1700">
    <property type="match status" value="1"/>
</dbReference>
<evidence type="ECO:0000256" key="2">
    <source>
        <dbReference type="ARBA" id="ARBA00010004"/>
    </source>
</evidence>
<dbReference type="PIRSF" id="PIRSF019404">
    <property type="entry name" value="FliJ"/>
    <property type="match status" value="1"/>
</dbReference>
<evidence type="ECO:0000256" key="10">
    <source>
        <dbReference type="ARBA" id="ARBA00023225"/>
    </source>
</evidence>
<evidence type="ECO:0000256" key="8">
    <source>
        <dbReference type="ARBA" id="ARBA00022927"/>
    </source>
</evidence>
<feature type="compositionally biased region" description="Basic and acidic residues" evidence="11">
    <location>
        <begin position="119"/>
        <end position="137"/>
    </location>
</feature>
<dbReference type="Proteomes" id="UP000778523">
    <property type="component" value="Unassembled WGS sequence"/>
</dbReference>
<dbReference type="Pfam" id="PF02050">
    <property type="entry name" value="FliJ"/>
    <property type="match status" value="1"/>
</dbReference>
<evidence type="ECO:0000313" key="12">
    <source>
        <dbReference type="EMBL" id="NSL54832.1"/>
    </source>
</evidence>
<gene>
    <name evidence="12" type="primary">fliJ</name>
    <name evidence="12" type="ORF">HJ583_007330</name>
</gene>
<evidence type="ECO:0000256" key="3">
    <source>
        <dbReference type="ARBA" id="ARBA00020392"/>
    </source>
</evidence>
<evidence type="ECO:0000256" key="7">
    <source>
        <dbReference type="ARBA" id="ARBA00022795"/>
    </source>
</evidence>
<keyword evidence="5" id="KW-1003">Cell membrane</keyword>
<keyword evidence="10" id="KW-1006">Bacterial flagellum protein export</keyword>
<dbReference type="InterPro" id="IPR018006">
    <property type="entry name" value="Flag_FliJ_proteobac"/>
</dbReference>
<keyword evidence="6" id="KW-0145">Chemotaxis</keyword>
<comment type="caution">
    <text evidence="12">The sequence shown here is derived from an EMBL/GenBank/DDBJ whole genome shotgun (WGS) entry which is preliminary data.</text>
</comment>
<comment type="subcellular location">
    <subcellularLocation>
        <location evidence="1">Cell membrane</location>
        <topology evidence="1">Peripheral membrane protein</topology>
        <orientation evidence="1">Cytoplasmic side</orientation>
    </subcellularLocation>
</comment>
<sequence>MTHKSPLKTLQDLAHTRVDEATRRLGELISSEQACEAKLGMLLQYRSEYYAKFAQMSRNGLDLSALRNFSAFLGKLDDAIRAQQAMVDNSRDATVKGQEKWASEHSRAKAFDTLSQRQHLQEMQRQNKQEQRLSDEHAIKHYRRQQDEGGS</sequence>
<dbReference type="InterPro" id="IPR052570">
    <property type="entry name" value="FliJ"/>
</dbReference>
<protein>
    <recommendedName>
        <fullName evidence="3">Flagellar FliJ protein</fullName>
    </recommendedName>
</protein>
<evidence type="ECO:0000256" key="5">
    <source>
        <dbReference type="ARBA" id="ARBA00022475"/>
    </source>
</evidence>
<dbReference type="RefSeq" id="WP_170021266.1">
    <property type="nucleotide sequence ID" value="NZ_JABCSC020000001.1"/>
</dbReference>
<dbReference type="NCBIfam" id="TIGR02473">
    <property type="entry name" value="flagell_FliJ"/>
    <property type="match status" value="1"/>
</dbReference>
<dbReference type="PANTHER" id="PTHR38786:SF1">
    <property type="entry name" value="FLAGELLAR FLIJ PROTEIN"/>
    <property type="match status" value="1"/>
</dbReference>
<proteinExistence type="inferred from homology"/>
<keyword evidence="12" id="KW-0969">Cilium</keyword>
<evidence type="ECO:0000256" key="4">
    <source>
        <dbReference type="ARBA" id="ARBA00022448"/>
    </source>
</evidence>
<keyword evidence="12" id="KW-0282">Flagellum</keyword>